<comment type="caution">
    <text evidence="7">The sequence shown here is derived from an EMBL/GenBank/DDBJ whole genome shotgun (WGS) entry which is preliminary data.</text>
</comment>
<dbReference type="InterPro" id="IPR023772">
    <property type="entry name" value="DNA-bd_HTH_TetR-type_CS"/>
</dbReference>
<evidence type="ECO:0000259" key="6">
    <source>
        <dbReference type="PROSITE" id="PS50977"/>
    </source>
</evidence>
<protein>
    <submittedName>
        <fullName evidence="7">TetR family transcriptional regulator</fullName>
    </submittedName>
</protein>
<evidence type="ECO:0000313" key="7">
    <source>
        <dbReference type="EMBL" id="MUN40800.1"/>
    </source>
</evidence>
<feature type="domain" description="HTH tetR-type" evidence="6">
    <location>
        <begin position="19"/>
        <end position="79"/>
    </location>
</feature>
<proteinExistence type="predicted"/>
<dbReference type="SUPFAM" id="SSF46689">
    <property type="entry name" value="Homeodomain-like"/>
    <property type="match status" value="1"/>
</dbReference>
<keyword evidence="1" id="KW-0805">Transcription regulation</keyword>
<evidence type="ECO:0000256" key="1">
    <source>
        <dbReference type="ARBA" id="ARBA00023015"/>
    </source>
</evidence>
<dbReference type="PRINTS" id="PR00455">
    <property type="entry name" value="HTHTETR"/>
</dbReference>
<keyword evidence="2 4" id="KW-0238">DNA-binding</keyword>
<dbReference type="EMBL" id="WOFH01000012">
    <property type="protein sequence ID" value="MUN40800.1"/>
    <property type="molecule type" value="Genomic_DNA"/>
</dbReference>
<dbReference type="PROSITE" id="PS50977">
    <property type="entry name" value="HTH_TETR_2"/>
    <property type="match status" value="1"/>
</dbReference>
<name>A0A7K1L8N2_9ACTN</name>
<dbReference type="Pfam" id="PF00440">
    <property type="entry name" value="TetR_N"/>
    <property type="match status" value="1"/>
</dbReference>
<keyword evidence="3" id="KW-0804">Transcription</keyword>
<dbReference type="PANTHER" id="PTHR30055:SF234">
    <property type="entry name" value="HTH-TYPE TRANSCRIPTIONAL REGULATOR BETI"/>
    <property type="match status" value="1"/>
</dbReference>
<dbReference type="PROSITE" id="PS01081">
    <property type="entry name" value="HTH_TETR_1"/>
    <property type="match status" value="1"/>
</dbReference>
<evidence type="ECO:0000256" key="2">
    <source>
        <dbReference type="ARBA" id="ARBA00023125"/>
    </source>
</evidence>
<evidence type="ECO:0000256" key="4">
    <source>
        <dbReference type="PROSITE-ProRule" id="PRU00335"/>
    </source>
</evidence>
<feature type="compositionally biased region" description="Basic and acidic residues" evidence="5">
    <location>
        <begin position="1"/>
        <end position="10"/>
    </location>
</feature>
<accession>A0A7K1L8N2</accession>
<dbReference type="PANTHER" id="PTHR30055">
    <property type="entry name" value="HTH-TYPE TRANSCRIPTIONAL REGULATOR RUTR"/>
    <property type="match status" value="1"/>
</dbReference>
<feature type="region of interest" description="Disordered" evidence="5">
    <location>
        <begin position="1"/>
        <end position="20"/>
    </location>
</feature>
<organism evidence="7 8">
    <name type="scientific">Actinomadura litoris</name>
    <dbReference type="NCBI Taxonomy" id="2678616"/>
    <lineage>
        <taxon>Bacteria</taxon>
        <taxon>Bacillati</taxon>
        <taxon>Actinomycetota</taxon>
        <taxon>Actinomycetes</taxon>
        <taxon>Streptosporangiales</taxon>
        <taxon>Thermomonosporaceae</taxon>
        <taxon>Actinomadura</taxon>
    </lineage>
</organism>
<evidence type="ECO:0000256" key="3">
    <source>
        <dbReference type="ARBA" id="ARBA00023163"/>
    </source>
</evidence>
<dbReference type="InterPro" id="IPR001647">
    <property type="entry name" value="HTH_TetR"/>
</dbReference>
<feature type="DNA-binding region" description="H-T-H motif" evidence="4">
    <location>
        <begin position="42"/>
        <end position="61"/>
    </location>
</feature>
<dbReference type="Proteomes" id="UP000432015">
    <property type="component" value="Unassembled WGS sequence"/>
</dbReference>
<reference evidence="7 8" key="1">
    <citation type="submission" date="2019-11" db="EMBL/GenBank/DDBJ databases">
        <authorList>
            <person name="Cao P."/>
        </authorList>
    </citation>
    <scope>NUCLEOTIDE SEQUENCE [LARGE SCALE GENOMIC DNA]</scope>
    <source>
        <strain evidence="7 8">NEAU-AAG5</strain>
    </source>
</reference>
<gene>
    <name evidence="7" type="ORF">GNZ18_29965</name>
</gene>
<evidence type="ECO:0000256" key="5">
    <source>
        <dbReference type="SAM" id="MobiDB-lite"/>
    </source>
</evidence>
<dbReference type="AlphaFoldDB" id="A0A7K1L8N2"/>
<sequence length="205" mass="23135">MVLGRAEETTVTRPQTRRKDTRERIQHVALELFLERGYDQTSLREIAERLEVTKAALYYHFRTKEDIVTSLIEDIGRPVDDLIAWGQGQPATRATRREVLRRLNEALDTGAPVFRFLQENQAALRSRGSADGFRDRMRALGALLTVPDAGMVEQVRTLSALFTVYFGTFAASHMEGDPDEKRAALLQVAWEQLDAAHGYTGEDGE</sequence>
<keyword evidence="8" id="KW-1185">Reference proteome</keyword>
<evidence type="ECO:0000313" key="8">
    <source>
        <dbReference type="Proteomes" id="UP000432015"/>
    </source>
</evidence>
<dbReference type="InterPro" id="IPR050109">
    <property type="entry name" value="HTH-type_TetR-like_transc_reg"/>
</dbReference>
<dbReference type="GO" id="GO:0000976">
    <property type="term" value="F:transcription cis-regulatory region binding"/>
    <property type="evidence" value="ECO:0007669"/>
    <property type="project" value="TreeGrafter"/>
</dbReference>
<dbReference type="InterPro" id="IPR009057">
    <property type="entry name" value="Homeodomain-like_sf"/>
</dbReference>
<dbReference type="GO" id="GO:0003700">
    <property type="term" value="F:DNA-binding transcription factor activity"/>
    <property type="evidence" value="ECO:0007669"/>
    <property type="project" value="TreeGrafter"/>
</dbReference>
<dbReference type="Gene3D" id="1.10.357.10">
    <property type="entry name" value="Tetracycline Repressor, domain 2"/>
    <property type="match status" value="1"/>
</dbReference>